<organism evidence="1 2">
    <name type="scientific">Companilactobacillus versmoldensis DSM 14857 = KCTC 3814</name>
    <dbReference type="NCBI Taxonomy" id="1423815"/>
    <lineage>
        <taxon>Bacteria</taxon>
        <taxon>Bacillati</taxon>
        <taxon>Bacillota</taxon>
        <taxon>Bacilli</taxon>
        <taxon>Lactobacillales</taxon>
        <taxon>Lactobacillaceae</taxon>
        <taxon>Companilactobacillus</taxon>
    </lineage>
</organism>
<evidence type="ECO:0008006" key="3">
    <source>
        <dbReference type="Google" id="ProtNLM"/>
    </source>
</evidence>
<dbReference type="OrthoDB" id="9790745at2"/>
<sequence length="120" mass="14232">MSKIIVKRIYDKELPTGYRILIDRVWPRGMSKVRAQLDLWAKQIAPSADLRKWFSHDPEKFPEFKKRYIAEIEANDYTPEFLNTIKTALENQDVLLLFGSKEQKYNNAQVLIEYLNNKII</sequence>
<dbReference type="eggNOG" id="COG3189">
    <property type="taxonomic scope" value="Bacteria"/>
</dbReference>
<dbReference type="PATRIC" id="fig|1423815.3.peg.2004"/>
<gene>
    <name evidence="1" type="ORF">FC27_GL001953</name>
</gene>
<dbReference type="PANTHER" id="PTHR36849">
    <property type="entry name" value="CYTOPLASMIC PROTEIN-RELATED"/>
    <property type="match status" value="1"/>
</dbReference>
<dbReference type="EMBL" id="AZFA01000006">
    <property type="protein sequence ID" value="KRL67363.1"/>
    <property type="molecule type" value="Genomic_DNA"/>
</dbReference>
<dbReference type="Pfam" id="PF22752">
    <property type="entry name" value="DUF488-N3i"/>
    <property type="match status" value="1"/>
</dbReference>
<evidence type="ECO:0000313" key="1">
    <source>
        <dbReference type="EMBL" id="KRL67363.1"/>
    </source>
</evidence>
<dbReference type="PANTHER" id="PTHR36849:SF1">
    <property type="entry name" value="CYTOPLASMIC PROTEIN"/>
    <property type="match status" value="1"/>
</dbReference>
<comment type="caution">
    <text evidence="1">The sequence shown here is derived from an EMBL/GenBank/DDBJ whole genome shotgun (WGS) entry which is preliminary data.</text>
</comment>
<reference evidence="1 2" key="1">
    <citation type="journal article" date="2015" name="Genome Announc.">
        <title>Expanding the biotechnology potential of lactobacilli through comparative genomics of 213 strains and associated genera.</title>
        <authorList>
            <person name="Sun Z."/>
            <person name="Harris H.M."/>
            <person name="McCann A."/>
            <person name="Guo C."/>
            <person name="Argimon S."/>
            <person name="Zhang W."/>
            <person name="Yang X."/>
            <person name="Jeffery I.B."/>
            <person name="Cooney J.C."/>
            <person name="Kagawa T.F."/>
            <person name="Liu W."/>
            <person name="Song Y."/>
            <person name="Salvetti E."/>
            <person name="Wrobel A."/>
            <person name="Rasinkangas P."/>
            <person name="Parkhill J."/>
            <person name="Rea M.C."/>
            <person name="O'Sullivan O."/>
            <person name="Ritari J."/>
            <person name="Douillard F.P."/>
            <person name="Paul Ross R."/>
            <person name="Yang R."/>
            <person name="Briner A.E."/>
            <person name="Felis G.E."/>
            <person name="de Vos W.M."/>
            <person name="Barrangou R."/>
            <person name="Klaenhammer T.R."/>
            <person name="Caufield P.W."/>
            <person name="Cui Y."/>
            <person name="Zhang H."/>
            <person name="O'Toole P.W."/>
        </authorList>
    </citation>
    <scope>NUCLEOTIDE SEQUENCE [LARGE SCALE GENOMIC DNA]</scope>
    <source>
        <strain evidence="1 2">DSM 14857</strain>
    </source>
</reference>
<keyword evidence="2" id="KW-1185">Reference proteome</keyword>
<proteinExistence type="predicted"/>
<dbReference type="STRING" id="1423815.FC27_GL001953"/>
<dbReference type="Proteomes" id="UP000051647">
    <property type="component" value="Unassembled WGS sequence"/>
</dbReference>
<dbReference type="InterPro" id="IPR052552">
    <property type="entry name" value="YeaO-like"/>
</dbReference>
<dbReference type="AlphaFoldDB" id="A0A0R1SMH5"/>
<protein>
    <recommendedName>
        <fullName evidence="3">Uroporphyrin-III C-methyltransferase</fullName>
    </recommendedName>
</protein>
<accession>A0A0R1SMH5</accession>
<evidence type="ECO:0000313" key="2">
    <source>
        <dbReference type="Proteomes" id="UP000051647"/>
    </source>
</evidence>
<name>A0A0R1SMH5_9LACO</name>
<dbReference type="RefSeq" id="WP_010625262.1">
    <property type="nucleotide sequence ID" value="NZ_AZFA01000006.1"/>
</dbReference>